<reference evidence="1 2" key="1">
    <citation type="submission" date="2016-10" db="EMBL/GenBank/DDBJ databases">
        <authorList>
            <person name="de Groot N.N."/>
        </authorList>
    </citation>
    <scope>NUCLEOTIDE SEQUENCE [LARGE SCALE GENOMIC DNA]</scope>
    <source>
        <strain evidence="1 2">DSM 21019</strain>
    </source>
</reference>
<evidence type="ECO:0000313" key="2">
    <source>
        <dbReference type="Proteomes" id="UP000199534"/>
    </source>
</evidence>
<dbReference type="AlphaFoldDB" id="A0A1I6G3U8"/>
<dbReference type="Proteomes" id="UP000199534">
    <property type="component" value="Unassembled WGS sequence"/>
</dbReference>
<gene>
    <name evidence="1" type="ORF">SAMN04490243_1197</name>
</gene>
<proteinExistence type="predicted"/>
<sequence>MLGLLLLAAVLVNPILDRSLEAYLRSKLELRKDAGAYAISFEALQLNIFQQEFQLEGIILQPEETLSTPDSLPSSGLQELRISNARIEGIQLSNFLWKKDLNIHSIVLDSVVLELNPGSPERHKAKNQSGGLLLDSLKLPGIEQVSLGDFKIAHLTSNLQAPPGETGGSRFQSSDLTLSGIGLRDLDHSEEDNFVPDIDSLTLHLGQQNYVLDDGLYRVVYDSLGYRHSTGTLTIDDLVIAPGISDKAFNARQSQQYSRYSTKIKAIRMEGVSLGQLMETGGLEIPHIAIEGMESSIYMDKSKPARAKNSVPLPAHQLANIGFPLVIDTLELTGANLDYKELLPQNNELLELSLNSITGEIRNIRTATNAATASDTLEVDLSIELLGAVDFSLQSRFPYGTDHFSFSGHTEGTSRLSTLNTVVYPALKMQFEAGNINGIAFTATGNTQDIKGELIMRYSDLEIRFYKANDKDYKGLSWAANALVKHSNPNRRGKLLIADIYFERDPSKGVVNYIWKGIQSGIINTFNPIGKHHRE</sequence>
<evidence type="ECO:0008006" key="3">
    <source>
        <dbReference type="Google" id="ProtNLM"/>
    </source>
</evidence>
<dbReference type="EMBL" id="FOYQ01000001">
    <property type="protein sequence ID" value="SFR36875.1"/>
    <property type="molecule type" value="Genomic_DNA"/>
</dbReference>
<accession>A0A1I6G3U8</accession>
<name>A0A1I6G3U8_9FLAO</name>
<dbReference type="RefSeq" id="WP_143099930.1">
    <property type="nucleotide sequence ID" value="NZ_FOYQ01000001.1"/>
</dbReference>
<dbReference type="STRING" id="400055.SAMN04490243_1197"/>
<keyword evidence="2" id="KW-1185">Reference proteome</keyword>
<protein>
    <recommendedName>
        <fullName evidence="3">DUF748 domain-containing protein</fullName>
    </recommendedName>
</protein>
<dbReference type="OrthoDB" id="1412480at2"/>
<organism evidence="1 2">
    <name type="scientific">Robiginitalea myxolifaciens</name>
    <dbReference type="NCBI Taxonomy" id="400055"/>
    <lineage>
        <taxon>Bacteria</taxon>
        <taxon>Pseudomonadati</taxon>
        <taxon>Bacteroidota</taxon>
        <taxon>Flavobacteriia</taxon>
        <taxon>Flavobacteriales</taxon>
        <taxon>Flavobacteriaceae</taxon>
        <taxon>Robiginitalea</taxon>
    </lineage>
</organism>
<evidence type="ECO:0000313" key="1">
    <source>
        <dbReference type="EMBL" id="SFR36875.1"/>
    </source>
</evidence>